<proteinExistence type="predicted"/>
<dbReference type="Proteomes" id="UP000091857">
    <property type="component" value="Chromosome 14"/>
</dbReference>
<protein>
    <submittedName>
        <fullName evidence="1">Uncharacterized protein</fullName>
    </submittedName>
</protein>
<evidence type="ECO:0000313" key="1">
    <source>
        <dbReference type="EMBL" id="KAG8638469.1"/>
    </source>
</evidence>
<organism evidence="1 2">
    <name type="scientific">Manihot esculenta</name>
    <name type="common">Cassava</name>
    <name type="synonym">Jatropha manihot</name>
    <dbReference type="NCBI Taxonomy" id="3983"/>
    <lineage>
        <taxon>Eukaryota</taxon>
        <taxon>Viridiplantae</taxon>
        <taxon>Streptophyta</taxon>
        <taxon>Embryophyta</taxon>
        <taxon>Tracheophyta</taxon>
        <taxon>Spermatophyta</taxon>
        <taxon>Magnoliopsida</taxon>
        <taxon>eudicotyledons</taxon>
        <taxon>Gunneridae</taxon>
        <taxon>Pentapetalae</taxon>
        <taxon>rosids</taxon>
        <taxon>fabids</taxon>
        <taxon>Malpighiales</taxon>
        <taxon>Euphorbiaceae</taxon>
        <taxon>Crotonoideae</taxon>
        <taxon>Manihoteae</taxon>
        <taxon>Manihot</taxon>
    </lineage>
</organism>
<dbReference type="EMBL" id="CM004400">
    <property type="protein sequence ID" value="KAG8638469.1"/>
    <property type="molecule type" value="Genomic_DNA"/>
</dbReference>
<gene>
    <name evidence="1" type="ORF">MANES_14G032001v8</name>
</gene>
<keyword evidence="2" id="KW-1185">Reference proteome</keyword>
<sequence>MPAMQNVTRLLIERNPWDHLDIDVPHPTGFNPRSDADTFLWQNYVRTCNRRTLFSFVGATRGPVRNDFRGLLLSQCHREPEFCRVVDCTGTRLHQRQLGDS</sequence>
<accession>A0ACB7GF22</accession>
<reference evidence="2" key="1">
    <citation type="journal article" date="2016" name="Nat. Biotechnol.">
        <title>Sequencing wild and cultivated cassava and related species reveals extensive interspecific hybridization and genetic diversity.</title>
        <authorList>
            <person name="Bredeson J.V."/>
            <person name="Lyons J.B."/>
            <person name="Prochnik S.E."/>
            <person name="Wu G.A."/>
            <person name="Ha C.M."/>
            <person name="Edsinger-Gonzales E."/>
            <person name="Grimwood J."/>
            <person name="Schmutz J."/>
            <person name="Rabbi I.Y."/>
            <person name="Egesi C."/>
            <person name="Nauluvula P."/>
            <person name="Lebot V."/>
            <person name="Ndunguru J."/>
            <person name="Mkamilo G."/>
            <person name="Bart R.S."/>
            <person name="Setter T.L."/>
            <person name="Gleadow R.M."/>
            <person name="Kulakow P."/>
            <person name="Ferguson M.E."/>
            <person name="Rounsley S."/>
            <person name="Rokhsar D.S."/>
        </authorList>
    </citation>
    <scope>NUCLEOTIDE SEQUENCE [LARGE SCALE GENOMIC DNA]</scope>
    <source>
        <strain evidence="2">cv. AM560-2</strain>
    </source>
</reference>
<name>A0ACB7GF22_MANES</name>
<comment type="caution">
    <text evidence="1">The sequence shown here is derived from an EMBL/GenBank/DDBJ whole genome shotgun (WGS) entry which is preliminary data.</text>
</comment>
<evidence type="ECO:0000313" key="2">
    <source>
        <dbReference type="Proteomes" id="UP000091857"/>
    </source>
</evidence>